<name>A0A645C3Z9_9ZZZZ</name>
<dbReference type="EMBL" id="VSSQ01024529">
    <property type="protein sequence ID" value="MPM72098.1"/>
    <property type="molecule type" value="Genomic_DNA"/>
</dbReference>
<comment type="caution">
    <text evidence="1">The sequence shown here is derived from an EMBL/GenBank/DDBJ whole genome shotgun (WGS) entry which is preliminary data.</text>
</comment>
<proteinExistence type="predicted"/>
<sequence length="101" mass="10400">MRAAAGATRKRGGGLLLVRLHRRFVICRRLALGKGNGPGGAGGQAVAKAVTIVVAQQFCLAVHHANGTLVAGGGTSPAAVAFFLVYFNDFTNHSNAPFLTL</sequence>
<dbReference type="AlphaFoldDB" id="A0A645C3Z9"/>
<organism evidence="1">
    <name type="scientific">bioreactor metagenome</name>
    <dbReference type="NCBI Taxonomy" id="1076179"/>
    <lineage>
        <taxon>unclassified sequences</taxon>
        <taxon>metagenomes</taxon>
        <taxon>ecological metagenomes</taxon>
    </lineage>
</organism>
<evidence type="ECO:0000313" key="1">
    <source>
        <dbReference type="EMBL" id="MPM72098.1"/>
    </source>
</evidence>
<gene>
    <name evidence="1" type="ORF">SDC9_119071</name>
</gene>
<protein>
    <submittedName>
        <fullName evidence="1">Uncharacterized protein</fullName>
    </submittedName>
</protein>
<accession>A0A645C3Z9</accession>
<reference evidence="1" key="1">
    <citation type="submission" date="2019-08" db="EMBL/GenBank/DDBJ databases">
        <authorList>
            <person name="Kucharzyk K."/>
            <person name="Murdoch R.W."/>
            <person name="Higgins S."/>
            <person name="Loffler F."/>
        </authorList>
    </citation>
    <scope>NUCLEOTIDE SEQUENCE</scope>
</reference>